<dbReference type="InterPro" id="IPR021682">
    <property type="entry name" value="DUF2933"/>
</dbReference>
<comment type="caution">
    <text evidence="2">The sequence shown here is derived from an EMBL/GenBank/DDBJ whole genome shotgun (WGS) entry which is preliminary data.</text>
</comment>
<sequence length="67" mass="7634">MDHSEADESIKNNIFTLRNLVICLGVLGLFATLIFVFKLPINTVAIFSFVLLCPLMHFWMMKGGHKH</sequence>
<accession>A0A1F4VGY2</accession>
<evidence type="ECO:0000313" key="3">
    <source>
        <dbReference type="Proteomes" id="UP000177763"/>
    </source>
</evidence>
<dbReference type="AlphaFoldDB" id="A0A1F4VGY2"/>
<keyword evidence="1" id="KW-1133">Transmembrane helix</keyword>
<dbReference type="STRING" id="1802630.A3H26_01130"/>
<protein>
    <recommendedName>
        <fullName evidence="4">DUF2933 domain-containing protein</fullName>
    </recommendedName>
</protein>
<dbReference type="EMBL" id="MEVN01000038">
    <property type="protein sequence ID" value="OGC56451.1"/>
    <property type="molecule type" value="Genomic_DNA"/>
</dbReference>
<evidence type="ECO:0000313" key="2">
    <source>
        <dbReference type="EMBL" id="OGC56451.1"/>
    </source>
</evidence>
<evidence type="ECO:0008006" key="4">
    <source>
        <dbReference type="Google" id="ProtNLM"/>
    </source>
</evidence>
<keyword evidence="1" id="KW-0472">Membrane</keyword>
<name>A0A1F4VGY2_UNCKA</name>
<evidence type="ECO:0000256" key="1">
    <source>
        <dbReference type="SAM" id="Phobius"/>
    </source>
</evidence>
<gene>
    <name evidence="2" type="ORF">A3H26_01130</name>
</gene>
<reference evidence="2 3" key="1">
    <citation type="journal article" date="2016" name="Nat. Commun.">
        <title>Thousands of microbial genomes shed light on interconnected biogeochemical processes in an aquifer system.</title>
        <authorList>
            <person name="Anantharaman K."/>
            <person name="Brown C.T."/>
            <person name="Hug L.A."/>
            <person name="Sharon I."/>
            <person name="Castelle C.J."/>
            <person name="Probst A.J."/>
            <person name="Thomas B.C."/>
            <person name="Singh A."/>
            <person name="Wilkins M.J."/>
            <person name="Karaoz U."/>
            <person name="Brodie E.L."/>
            <person name="Williams K.H."/>
            <person name="Hubbard S.S."/>
            <person name="Banfield J.F."/>
        </authorList>
    </citation>
    <scope>NUCLEOTIDE SEQUENCE [LARGE SCALE GENOMIC DNA]</scope>
</reference>
<feature type="transmembrane region" description="Helical" evidence="1">
    <location>
        <begin position="43"/>
        <end position="61"/>
    </location>
</feature>
<dbReference type="Pfam" id="PF11666">
    <property type="entry name" value="DUF2933"/>
    <property type="match status" value="1"/>
</dbReference>
<keyword evidence="1" id="KW-0812">Transmembrane</keyword>
<proteinExistence type="predicted"/>
<feature type="transmembrane region" description="Helical" evidence="1">
    <location>
        <begin position="20"/>
        <end position="37"/>
    </location>
</feature>
<dbReference type="Proteomes" id="UP000177763">
    <property type="component" value="Unassembled WGS sequence"/>
</dbReference>
<organism evidence="2 3">
    <name type="scientific">candidate division WWE3 bacterium RIFCSPLOWO2_12_FULL_36_10</name>
    <dbReference type="NCBI Taxonomy" id="1802630"/>
    <lineage>
        <taxon>Bacteria</taxon>
        <taxon>Katanobacteria</taxon>
    </lineage>
</organism>